<dbReference type="EMBL" id="LFBU01000001">
    <property type="protein sequence ID" value="KMQ76168.1"/>
    <property type="molecule type" value="Genomic_DNA"/>
</dbReference>
<accession>A0A0J7JCE2</accession>
<dbReference type="Proteomes" id="UP000036102">
    <property type="component" value="Unassembled WGS sequence"/>
</dbReference>
<name>A0A0J7JCE2_9GAMM</name>
<comment type="caution">
    <text evidence="1">The sequence shown here is derived from an EMBL/GenBank/DDBJ whole genome shotgun (WGS) entry which is preliminary data.</text>
</comment>
<organism evidence="1 2">
    <name type="scientific">Marinobacter subterrani</name>
    <dbReference type="NCBI Taxonomy" id="1658765"/>
    <lineage>
        <taxon>Bacteria</taxon>
        <taxon>Pseudomonadati</taxon>
        <taxon>Pseudomonadota</taxon>
        <taxon>Gammaproteobacteria</taxon>
        <taxon>Pseudomonadales</taxon>
        <taxon>Marinobacteraceae</taxon>
        <taxon>Marinobacter</taxon>
    </lineage>
</organism>
<keyword evidence="2" id="KW-1185">Reference proteome</keyword>
<dbReference type="AlphaFoldDB" id="A0A0J7JCE2"/>
<evidence type="ECO:0000313" key="1">
    <source>
        <dbReference type="EMBL" id="KMQ76168.1"/>
    </source>
</evidence>
<evidence type="ECO:0000313" key="2">
    <source>
        <dbReference type="Proteomes" id="UP000036102"/>
    </source>
</evidence>
<reference evidence="1 2" key="1">
    <citation type="submission" date="2015-06" db="EMBL/GenBank/DDBJ databases">
        <title>Marinobacter subterrani, a genetically tractable neutrophilic iron-oxidizing strain isolated from the Soudan Iron Mine.</title>
        <authorList>
            <person name="Bonis B.M."/>
            <person name="Gralnick J.A."/>
        </authorList>
    </citation>
    <scope>NUCLEOTIDE SEQUENCE [LARGE SCALE GENOMIC DNA]</scope>
    <source>
        <strain evidence="1 2">JG233</strain>
    </source>
</reference>
<protein>
    <submittedName>
        <fullName evidence="1">Uncharacterized protein</fullName>
    </submittedName>
</protein>
<sequence length="220" mass="24248">MFGDIASAFFIEGPIEVGRCIGTSPEPQTIQLDTAVPQIDSIGHDVFRLFWFSLETPVMVTRDENFVGMILTAKPGIKLLQFLQSAASKSISGVYQHITIRNRANVFMKTMRIGNAHQSHKPLFPCCTKLAHQLALPNSGGANFRFISISIAAWSADESGTNHPLLPDRQFAVAKLKTILGFPPSEGDLLRLVNELERRLQCLFESFEGSQGLAVFLETA</sequence>
<proteinExistence type="predicted"/>
<gene>
    <name evidence="1" type="ORF">Msub_12377</name>
</gene>